<proteinExistence type="inferred from homology"/>
<dbReference type="GO" id="GO:0016787">
    <property type="term" value="F:hydrolase activity"/>
    <property type="evidence" value="ECO:0007669"/>
    <property type="project" value="UniProtKB-KW"/>
</dbReference>
<keyword evidence="4" id="KW-1185">Reference proteome</keyword>
<gene>
    <name evidence="3" type="ORF">HNR10_001054</name>
</gene>
<evidence type="ECO:0000313" key="4">
    <source>
        <dbReference type="Proteomes" id="UP000572051"/>
    </source>
</evidence>
<dbReference type="AlphaFoldDB" id="A0A7Z0EJD7"/>
<feature type="domain" description="Dienelactone hydrolase" evidence="2">
    <location>
        <begin position="17"/>
        <end position="208"/>
    </location>
</feature>
<evidence type="ECO:0000256" key="1">
    <source>
        <dbReference type="ARBA" id="ARBA00008645"/>
    </source>
</evidence>
<keyword evidence="3" id="KW-0378">Hydrolase</keyword>
<dbReference type="InterPro" id="IPR002925">
    <property type="entry name" value="Dienelactn_hydro"/>
</dbReference>
<dbReference type="EMBL" id="JACCFS010000001">
    <property type="protein sequence ID" value="NYJ33173.1"/>
    <property type="molecule type" value="Genomic_DNA"/>
</dbReference>
<evidence type="ECO:0000259" key="2">
    <source>
        <dbReference type="Pfam" id="PF01738"/>
    </source>
</evidence>
<protein>
    <submittedName>
        <fullName evidence="3">Dienelactone hydrolase</fullName>
    </submittedName>
</protein>
<comment type="caution">
    <text evidence="3">The sequence shown here is derived from an EMBL/GenBank/DDBJ whole genome shotgun (WGS) entry which is preliminary data.</text>
</comment>
<dbReference type="SUPFAM" id="SSF53474">
    <property type="entry name" value="alpha/beta-Hydrolases"/>
    <property type="match status" value="1"/>
</dbReference>
<accession>A0A7Z0EJD7</accession>
<dbReference type="PANTHER" id="PTHR22946">
    <property type="entry name" value="DIENELACTONE HYDROLASE DOMAIN-CONTAINING PROTEIN-RELATED"/>
    <property type="match status" value="1"/>
</dbReference>
<comment type="similarity">
    <text evidence="1">Belongs to the AB hydrolase superfamily.</text>
</comment>
<reference evidence="3 4" key="1">
    <citation type="submission" date="2020-07" db="EMBL/GenBank/DDBJ databases">
        <title>Sequencing the genomes of 1000 actinobacteria strains.</title>
        <authorList>
            <person name="Klenk H.-P."/>
        </authorList>
    </citation>
    <scope>NUCLEOTIDE SEQUENCE [LARGE SCALE GENOMIC DNA]</scope>
    <source>
        <strain evidence="3 4">DSM 44442</strain>
    </source>
</reference>
<dbReference type="RefSeq" id="WP_179821259.1">
    <property type="nucleotide sequence ID" value="NZ_JACCFS010000001.1"/>
</dbReference>
<dbReference type="Pfam" id="PF01738">
    <property type="entry name" value="DLH"/>
    <property type="match status" value="1"/>
</dbReference>
<dbReference type="Proteomes" id="UP000572051">
    <property type="component" value="Unassembled WGS sequence"/>
</dbReference>
<name>A0A7Z0EJD7_9ACTN</name>
<organism evidence="3 4">
    <name type="scientific">Nocardiopsis aegyptia</name>
    <dbReference type="NCBI Taxonomy" id="220378"/>
    <lineage>
        <taxon>Bacteria</taxon>
        <taxon>Bacillati</taxon>
        <taxon>Actinomycetota</taxon>
        <taxon>Actinomycetes</taxon>
        <taxon>Streptosporangiales</taxon>
        <taxon>Nocardiopsidaceae</taxon>
        <taxon>Nocardiopsis</taxon>
    </lineage>
</organism>
<dbReference type="InterPro" id="IPR050261">
    <property type="entry name" value="FrsA_esterase"/>
</dbReference>
<dbReference type="InterPro" id="IPR029058">
    <property type="entry name" value="AB_hydrolase_fold"/>
</dbReference>
<evidence type="ECO:0000313" key="3">
    <source>
        <dbReference type="EMBL" id="NYJ33173.1"/>
    </source>
</evidence>
<dbReference type="Gene3D" id="3.40.50.1820">
    <property type="entry name" value="alpha/beta hydrolase"/>
    <property type="match status" value="1"/>
</dbReference>
<sequence length="219" mass="23159">MTMHEVTVATAGVEVGGYLATYPGVTGIVVFAHGSGSSRHSPRNMAVAEELHRRGLATLLFDLLTPDEGRVDELTAEQRFDIGLLTRRLTGAVDWLATQEETADLRVGLFGASTGAAAALRSAAERPDRVRGVVSRGGRPDLAGTEALQLVKAPTLLIVGGADPEVLQLNQEAADRLSAPNRIHVVPGATHLFEERGAIEEVSDAAAEWFLLTFGADGQ</sequence>